<accession>A0A3D9CKV0</accession>
<sequence length="183" mass="21914">MIKRNNFIILLYIILIGCGTNKMKGQILEFYKPIVISYLPKVLNKEKVDLGIFDYFKQDTSKMKYEYLKYDSDEESVFKYDNESKSFQKIICFKSENFKSKEKIKLGIFHEFNLTKEDSKNFIASSPYGKYPSHIQIIKSIEILQKTKKVLILKINYQDEFEWEYFGVLVLTDYKYENLEFDE</sequence>
<evidence type="ECO:0008006" key="3">
    <source>
        <dbReference type="Google" id="ProtNLM"/>
    </source>
</evidence>
<dbReference type="AlphaFoldDB" id="A0A3D9CKV0"/>
<dbReference type="EMBL" id="QNUE01000009">
    <property type="protein sequence ID" value="REC66363.1"/>
    <property type="molecule type" value="Genomic_DNA"/>
</dbReference>
<evidence type="ECO:0000313" key="1">
    <source>
        <dbReference type="EMBL" id="REC66363.1"/>
    </source>
</evidence>
<proteinExistence type="predicted"/>
<reference evidence="1 2" key="1">
    <citation type="journal article" date="2007" name="Int. J. Syst. Evol. Microbiol.">
        <title>Chryseobacterium flavum sp. nov., isolated from polluted soil.</title>
        <authorList>
            <person name="Zhou Y."/>
            <person name="Dong J."/>
            <person name="Wang X."/>
            <person name="Huang X."/>
            <person name="Zhang K.Y."/>
            <person name="Zhang Y.Q."/>
            <person name="Guo Y.F."/>
            <person name="Lai R."/>
            <person name="Li W.J."/>
        </authorList>
    </citation>
    <scope>NUCLEOTIDE SEQUENCE [LARGE SCALE GENOMIC DNA]</scope>
    <source>
        <strain evidence="1 2">KCTC 12877</strain>
    </source>
</reference>
<keyword evidence="2" id="KW-1185">Reference proteome</keyword>
<dbReference type="RefSeq" id="WP_115960648.1">
    <property type="nucleotide sequence ID" value="NZ_JBEPLQ010000004.1"/>
</dbReference>
<gene>
    <name evidence="1" type="ORF">DRF59_12890</name>
</gene>
<organism evidence="1 2">
    <name type="scientific">Chryseobacterium flavum</name>
    <dbReference type="NCBI Taxonomy" id="415851"/>
    <lineage>
        <taxon>Bacteria</taxon>
        <taxon>Pseudomonadati</taxon>
        <taxon>Bacteroidota</taxon>
        <taxon>Flavobacteriia</taxon>
        <taxon>Flavobacteriales</taxon>
        <taxon>Weeksellaceae</taxon>
        <taxon>Chryseobacterium group</taxon>
        <taxon>Chryseobacterium</taxon>
    </lineage>
</organism>
<dbReference type="Proteomes" id="UP000256769">
    <property type="component" value="Unassembled WGS sequence"/>
</dbReference>
<evidence type="ECO:0000313" key="2">
    <source>
        <dbReference type="Proteomes" id="UP000256769"/>
    </source>
</evidence>
<dbReference type="PROSITE" id="PS51257">
    <property type="entry name" value="PROKAR_LIPOPROTEIN"/>
    <property type="match status" value="1"/>
</dbReference>
<comment type="caution">
    <text evidence="1">The sequence shown here is derived from an EMBL/GenBank/DDBJ whole genome shotgun (WGS) entry which is preliminary data.</text>
</comment>
<name>A0A3D9CKV0_9FLAO</name>
<dbReference type="OrthoDB" id="1258626at2"/>
<protein>
    <recommendedName>
        <fullName evidence="3">Lipoprotein</fullName>
    </recommendedName>
</protein>